<evidence type="ECO:0000256" key="1">
    <source>
        <dbReference type="SAM" id="MobiDB-lite"/>
    </source>
</evidence>
<dbReference type="Proteomes" id="UP000315783">
    <property type="component" value="Unassembled WGS sequence"/>
</dbReference>
<proteinExistence type="predicted"/>
<organism evidence="2 3">
    <name type="scientific">Cordyceps javanica</name>
    <dbReference type="NCBI Taxonomy" id="43265"/>
    <lineage>
        <taxon>Eukaryota</taxon>
        <taxon>Fungi</taxon>
        <taxon>Dikarya</taxon>
        <taxon>Ascomycota</taxon>
        <taxon>Pezizomycotina</taxon>
        <taxon>Sordariomycetes</taxon>
        <taxon>Hypocreomycetidae</taxon>
        <taxon>Hypocreales</taxon>
        <taxon>Cordycipitaceae</taxon>
        <taxon>Cordyceps</taxon>
    </lineage>
</organism>
<protein>
    <submittedName>
        <fullName evidence="2">Uncharacterized protein</fullName>
    </submittedName>
</protein>
<dbReference type="EMBL" id="SPUK01000005">
    <property type="protein sequence ID" value="TQV96803.1"/>
    <property type="molecule type" value="Genomic_DNA"/>
</dbReference>
<sequence>MRPSRRLDMANPDQKHDRLSAPGAGPSTCPSSESRQQYWASLFALLVLLSCHHNSQWRDVSIRRKLNGAACFSCTYRTHPKRTKCFLIRG</sequence>
<gene>
    <name evidence="2" type="ORF">IF1G_04043</name>
</gene>
<accession>A0A545V515</accession>
<feature type="compositionally biased region" description="Basic and acidic residues" evidence="1">
    <location>
        <begin position="1"/>
        <end position="19"/>
    </location>
</feature>
<evidence type="ECO:0000313" key="3">
    <source>
        <dbReference type="Proteomes" id="UP000315783"/>
    </source>
</evidence>
<comment type="caution">
    <text evidence="2">The sequence shown here is derived from an EMBL/GenBank/DDBJ whole genome shotgun (WGS) entry which is preliminary data.</text>
</comment>
<reference evidence="2 3" key="1">
    <citation type="journal article" date="2019" name="Appl. Microbiol. Biotechnol.">
        <title>Genome sequence of Isaria javanica and comparative genome analysis insights into family S53 peptidase evolution in fungal entomopathogens.</title>
        <authorList>
            <person name="Lin R."/>
            <person name="Zhang X."/>
            <person name="Xin B."/>
            <person name="Zou M."/>
            <person name="Gao Y."/>
            <person name="Qin F."/>
            <person name="Hu Q."/>
            <person name="Xie B."/>
            <person name="Cheng X."/>
        </authorList>
    </citation>
    <scope>NUCLEOTIDE SEQUENCE [LARGE SCALE GENOMIC DNA]</scope>
    <source>
        <strain evidence="2 3">IJ1G</strain>
    </source>
</reference>
<keyword evidence="3" id="KW-1185">Reference proteome</keyword>
<evidence type="ECO:0000313" key="2">
    <source>
        <dbReference type="EMBL" id="TQV96803.1"/>
    </source>
</evidence>
<dbReference type="AlphaFoldDB" id="A0A545V515"/>
<name>A0A545V515_9HYPO</name>
<feature type="region of interest" description="Disordered" evidence="1">
    <location>
        <begin position="1"/>
        <end position="33"/>
    </location>
</feature>